<reference evidence="3 4" key="1">
    <citation type="submission" date="2019-01" db="EMBL/GenBank/DDBJ databases">
        <title>Genome sequencing of strain FW100M-8.</title>
        <authorList>
            <person name="Heo J."/>
            <person name="Kim S.-J."/>
            <person name="Kim J.-S."/>
            <person name="Hong S.-B."/>
            <person name="Kwon S.-W."/>
        </authorList>
    </citation>
    <scope>NUCLEOTIDE SEQUENCE [LARGE SCALE GENOMIC DNA]</scope>
    <source>
        <strain evidence="3 4">FW100M-8</strain>
    </source>
</reference>
<proteinExistence type="predicted"/>
<evidence type="ECO:0000313" key="4">
    <source>
        <dbReference type="Proteomes" id="UP000291259"/>
    </source>
</evidence>
<organism evidence="3 4">
    <name type="scientific">Agromyces protaetiae</name>
    <dbReference type="NCBI Taxonomy" id="2509455"/>
    <lineage>
        <taxon>Bacteria</taxon>
        <taxon>Bacillati</taxon>
        <taxon>Actinomycetota</taxon>
        <taxon>Actinomycetes</taxon>
        <taxon>Micrococcales</taxon>
        <taxon>Microbacteriaceae</taxon>
        <taxon>Agromyces</taxon>
    </lineage>
</organism>
<sequence length="1365" mass="146034">MTDLTIASPRTDAASRPLPMPTSARWMPLRLGLVDLFYYDDEVFPFVDGRLLLRGNNGAGKSKVLALTLPFLLDGDLSAHRIEPDGDRQKRMEWNLLLGGEHPNSERTGYTWLEFGRLDEQGVAQFTTIGAGLKAVRGKPGIAKHWFFVTSARVGDEFSLTDDSRVVLGKARLDDALESLGAGHVYESKTQYRRAVDERLFRLGERRYTELMELLLQIRAPQLSKRPSESALDSALSGSLTPVGDDVIASVANGLRSLDEVRDELAGLVDVRRSLSSFLEHYRAYAQVLLRRRAEGPRRDQAEHDRLGREIIAVTADHDAHVAVRDAAVTELAELRAERTEREAEREALRDSPHVQSEREIARAEQHATEATERAATASKQAARAVEAAQAARTESETAARTAGAQRAAVESTLATATKAAKAAGLDASHGVALDAASESAVAADRTAAGARIAARREALARIARLRTDLAAAEQDAGRARTADADAESRWAEATARAAEADDAVETAITQHLDAVQAAVGRLAELSVEDAAVEAYADWVRVRDGVDPLASALQAAATVRRAELHAERERTRLQRTEQIGVRDDLRAEIGALESGTVREPEAWPTRIQSGPESLPLWRAVGFADGLDEAECAGLEAALEASGLLTAVLHADGAVRSPDHGEVLLSADAPAVAGPSLADVLAVELPADSAVTADAVAAVLHAIGLGEQDAPAWASTSGAFGLGPARGAWTVDSARYIGETARAAARAARLEVARAELAEAQRLIAGLEDVLTGIDGRLGRITAEAGAVPSPSALVTLERDATTAHVRVESSAADRVRTASALATAIANRDARAVELETDAAMLGLPTAPAELDALAGALDAYERATTDFAHGAVQWLTAAESAGGARRRADAATASADEYAVEASRTDDDALRARTYAETVRARFGAAVESYRAEVEAADAALRKLGKTIDETNASREASALDAAKSESRLEALRADLARAAASRTASIDALRATVALGIAEVAMPAAEFPSTIEEWTATAGVHAARAIESGLADIDHSDVRSDRLTTAVATRITELQRDLSRHDYEVAVVQADAGTRVFVSARGSETTLPALDASLAAQIEQHERLLSAREREIIQNHLVTEVGTQLSELIGAADRQIAELNQELRTRPTSTGMVLRVRWIPRGDGPGGLAEARRILGSVGDVWSDEERTALGDFLQARIAAVRDDDETGNWYDHLGAALDYRGWHRFVVERKQGDNWRAATGPASGGERVLAASIPLFAAASSHYRTAADPHAPRLVMLDEAFAGVDDDSRANCLGLLAEFDLDVVMTSEREWGCYAEVPGLSIAQLSRFDDTPTVHVQLWRWDGRRRERIGEDAPTAADGELW</sequence>
<dbReference type="EMBL" id="CP035491">
    <property type="protein sequence ID" value="QAY73716.1"/>
    <property type="molecule type" value="Genomic_DNA"/>
</dbReference>
<dbReference type="OrthoDB" id="8527901at2"/>
<accession>A0A4P6FDB0</accession>
<evidence type="ECO:0000256" key="1">
    <source>
        <dbReference type="SAM" id="Coils"/>
    </source>
</evidence>
<dbReference type="KEGG" id="agf:ET445_10530"/>
<evidence type="ECO:0000313" key="3">
    <source>
        <dbReference type="EMBL" id="QAY73716.1"/>
    </source>
</evidence>
<dbReference type="InterPro" id="IPR013496">
    <property type="entry name" value="CHP02680"/>
</dbReference>
<dbReference type="InterPro" id="IPR027417">
    <property type="entry name" value="P-loop_NTPase"/>
</dbReference>
<dbReference type="NCBIfam" id="TIGR02680">
    <property type="entry name" value="TIGR02680 family protein"/>
    <property type="match status" value="1"/>
</dbReference>
<keyword evidence="4" id="KW-1185">Reference proteome</keyword>
<feature type="region of interest" description="Disordered" evidence="2">
    <location>
        <begin position="339"/>
        <end position="406"/>
    </location>
</feature>
<dbReference type="SUPFAM" id="SSF52540">
    <property type="entry name" value="P-loop containing nucleoside triphosphate hydrolases"/>
    <property type="match status" value="1"/>
</dbReference>
<feature type="compositionally biased region" description="Basic and acidic residues" evidence="2">
    <location>
        <begin position="339"/>
        <end position="373"/>
    </location>
</feature>
<dbReference type="RefSeq" id="WP_129191193.1">
    <property type="nucleotide sequence ID" value="NZ_CP035491.1"/>
</dbReference>
<dbReference type="Pfam" id="PF13558">
    <property type="entry name" value="SbcC_Walker_B"/>
    <property type="match status" value="1"/>
</dbReference>
<gene>
    <name evidence="3" type="ORF">ET445_10530</name>
</gene>
<feature type="compositionally biased region" description="Low complexity" evidence="2">
    <location>
        <begin position="374"/>
        <end position="406"/>
    </location>
</feature>
<protein>
    <submittedName>
        <fullName evidence="3">TIGR02680 family protein</fullName>
    </submittedName>
</protein>
<dbReference type="Proteomes" id="UP000291259">
    <property type="component" value="Chromosome"/>
</dbReference>
<feature type="coiled-coil region" evidence="1">
    <location>
        <begin position="456"/>
        <end position="483"/>
    </location>
</feature>
<keyword evidence="1" id="KW-0175">Coiled coil</keyword>
<feature type="coiled-coil region" evidence="1">
    <location>
        <begin position="928"/>
        <end position="983"/>
    </location>
</feature>
<name>A0A4P6FDB0_9MICO</name>
<evidence type="ECO:0000256" key="2">
    <source>
        <dbReference type="SAM" id="MobiDB-lite"/>
    </source>
</evidence>